<evidence type="ECO:0000256" key="1">
    <source>
        <dbReference type="ARBA" id="ARBA00009986"/>
    </source>
</evidence>
<protein>
    <recommendedName>
        <fullName evidence="4">Aldehyde dehydrogenase</fullName>
    </recommendedName>
</protein>
<accession>A0A2S2DVB7</accession>
<reference evidence="9" key="1">
    <citation type="journal article" date="2019" name="Int. J. Syst. Evol. Microbiol.">
        <title>Allopseudarcicella aquatilis gen. nov., sp. nov., isolated from freshwater.</title>
        <authorList>
            <person name="Kim H."/>
            <person name="Kang H."/>
            <person name="Joh K."/>
        </authorList>
    </citation>
    <scope>NUCLEOTIDE SEQUENCE</scope>
    <source>
        <strain evidence="9">HME7025</strain>
    </source>
</reference>
<dbReference type="InterPro" id="IPR016160">
    <property type="entry name" value="Ald_DH_CS_CYS"/>
</dbReference>
<gene>
    <name evidence="9" type="ORF">HME7025_01485</name>
</gene>
<dbReference type="PANTHER" id="PTHR43570">
    <property type="entry name" value="ALDEHYDE DEHYDROGENASE"/>
    <property type="match status" value="1"/>
</dbReference>
<dbReference type="GO" id="GO:0005737">
    <property type="term" value="C:cytoplasm"/>
    <property type="evidence" value="ECO:0007669"/>
    <property type="project" value="TreeGrafter"/>
</dbReference>
<dbReference type="EMBL" id="CP029346">
    <property type="protein sequence ID" value="AWL09341.1"/>
    <property type="molecule type" value="Genomic_DNA"/>
</dbReference>
<sequence>MVSPIEDQIAEVFWIQKSSLSRLKNTTHKERIDKLRSIEKYMISHKKELFDALYDDFKKPSSEVILAELLGVKREIDHICAHLKSWMKPQKVVTPLLLLGTQGYVQMEAKGMCLIIAPWNYPFNLAICPLLLAIAAGNAVMLKPSELSPATSTFIKKMITSLFDRSEVAVFEGDVAVSTCLLDQKFDHIFFTGSPMIGKLVMKAAAEHLTSVTLELGGKSPAIIGPHADIEASAQKIAWGKFLNNGQTCIAPDYVYVHEKHYFAFLEALEKSVNSFYNPDKKGVQQSKDYARIVNSRHFSRIMNLVEDAKLHGANVLFGGDTDEQDCFIAPMVLTNCHHDMKIMQEEIFGPILPILVYKDEQEIIDKLAREEKPLALYIFSENEEFTQHILKNTSSGGVVVNDCLIHYGHGELPFGGVNNSGIGKTGGKYGFIEFSNQKSVLIQHSRMMKFLYPPYQLKVRWMLDFILKWL</sequence>
<dbReference type="InterPro" id="IPR015590">
    <property type="entry name" value="Aldehyde_DH_dom"/>
</dbReference>
<feature type="domain" description="Aldehyde dehydrogenase" evidence="8">
    <location>
        <begin position="18"/>
        <end position="441"/>
    </location>
</feature>
<evidence type="ECO:0000256" key="2">
    <source>
        <dbReference type="ARBA" id="ARBA00023002"/>
    </source>
</evidence>
<dbReference type="Pfam" id="PF00171">
    <property type="entry name" value="Aldedh"/>
    <property type="match status" value="1"/>
</dbReference>
<evidence type="ECO:0000259" key="8">
    <source>
        <dbReference type="Pfam" id="PF00171"/>
    </source>
</evidence>
<evidence type="ECO:0000256" key="4">
    <source>
        <dbReference type="PIRNR" id="PIRNR036492"/>
    </source>
</evidence>
<dbReference type="InterPro" id="IPR029510">
    <property type="entry name" value="Ald_DH_CS_GLU"/>
</dbReference>
<dbReference type="Gene3D" id="3.40.605.10">
    <property type="entry name" value="Aldehyde Dehydrogenase, Chain A, domain 1"/>
    <property type="match status" value="1"/>
</dbReference>
<dbReference type="GO" id="GO:0004029">
    <property type="term" value="F:aldehyde dehydrogenase (NAD+) activity"/>
    <property type="evidence" value="ECO:0007669"/>
    <property type="project" value="TreeGrafter"/>
</dbReference>
<dbReference type="RefSeq" id="WP_109323033.1">
    <property type="nucleotide sequence ID" value="NZ_CP029346.1"/>
</dbReference>
<dbReference type="InterPro" id="IPR016161">
    <property type="entry name" value="Ald_DH/histidinol_DH"/>
</dbReference>
<name>A0A2S2DVB7_9BACT</name>
<dbReference type="PIRSF" id="PIRSF036492">
    <property type="entry name" value="ALDH"/>
    <property type="match status" value="1"/>
</dbReference>
<dbReference type="KEGG" id="psez:HME7025_01485"/>
<dbReference type="InterPro" id="IPR016162">
    <property type="entry name" value="Ald_DH_N"/>
</dbReference>
<evidence type="ECO:0000256" key="3">
    <source>
        <dbReference type="ARBA" id="ARBA00023027"/>
    </source>
</evidence>
<dbReference type="FunFam" id="3.40.309.10:FF:000003">
    <property type="entry name" value="Aldehyde dehydrogenase"/>
    <property type="match status" value="1"/>
</dbReference>
<keyword evidence="10" id="KW-1185">Reference proteome</keyword>
<dbReference type="Gene3D" id="3.40.309.10">
    <property type="entry name" value="Aldehyde Dehydrogenase, Chain A, domain 2"/>
    <property type="match status" value="1"/>
</dbReference>
<keyword evidence="2 4" id="KW-0560">Oxidoreductase</keyword>
<dbReference type="PANTHER" id="PTHR43570:SF20">
    <property type="entry name" value="ALDEHYDE DEHYDROGENASE ALDX-RELATED"/>
    <property type="match status" value="1"/>
</dbReference>
<feature type="active site" evidence="5 6">
    <location>
        <position position="215"/>
    </location>
</feature>
<dbReference type="InterPro" id="IPR012394">
    <property type="entry name" value="Aldehyde_DH_NAD(P)"/>
</dbReference>
<dbReference type="AlphaFoldDB" id="A0A2S2DVB7"/>
<evidence type="ECO:0000313" key="9">
    <source>
        <dbReference type="EMBL" id="AWL09341.1"/>
    </source>
</evidence>
<feature type="active site" evidence="5">
    <location>
        <position position="249"/>
    </location>
</feature>
<evidence type="ECO:0000256" key="7">
    <source>
        <dbReference type="RuleBase" id="RU003345"/>
    </source>
</evidence>
<proteinExistence type="inferred from homology"/>
<dbReference type="InterPro" id="IPR016163">
    <property type="entry name" value="Ald_DH_C"/>
</dbReference>
<dbReference type="CDD" id="cd07134">
    <property type="entry name" value="ALDH_AlkH-like"/>
    <property type="match status" value="1"/>
</dbReference>
<dbReference type="SUPFAM" id="SSF53720">
    <property type="entry name" value="ALDH-like"/>
    <property type="match status" value="1"/>
</dbReference>
<evidence type="ECO:0000313" key="10">
    <source>
        <dbReference type="Proteomes" id="UP000245468"/>
    </source>
</evidence>
<dbReference type="OrthoDB" id="9762913at2"/>
<dbReference type="PROSITE" id="PS00070">
    <property type="entry name" value="ALDEHYDE_DEHYDR_CYS"/>
    <property type="match status" value="1"/>
</dbReference>
<dbReference type="PROSITE" id="PS00687">
    <property type="entry name" value="ALDEHYDE_DEHYDR_GLU"/>
    <property type="match status" value="1"/>
</dbReference>
<organism evidence="9 10">
    <name type="scientific">Aquirufa nivalisilvae</name>
    <dbReference type="NCBI Taxonomy" id="2516557"/>
    <lineage>
        <taxon>Bacteria</taxon>
        <taxon>Pseudomonadati</taxon>
        <taxon>Bacteroidota</taxon>
        <taxon>Cytophagia</taxon>
        <taxon>Cytophagales</taxon>
        <taxon>Flectobacillaceae</taxon>
        <taxon>Aquirufa</taxon>
    </lineage>
</organism>
<keyword evidence="3" id="KW-0520">NAD</keyword>
<comment type="similarity">
    <text evidence="1 4 7">Belongs to the aldehyde dehydrogenase family.</text>
</comment>
<evidence type="ECO:0000256" key="5">
    <source>
        <dbReference type="PIRSR" id="PIRSR036492-1"/>
    </source>
</evidence>
<dbReference type="Proteomes" id="UP000245468">
    <property type="component" value="Chromosome"/>
</dbReference>
<evidence type="ECO:0000256" key="6">
    <source>
        <dbReference type="PROSITE-ProRule" id="PRU10007"/>
    </source>
</evidence>
<dbReference type="FunFam" id="3.40.605.10:FF:000004">
    <property type="entry name" value="Aldehyde dehydrogenase"/>
    <property type="match status" value="1"/>
</dbReference>
<dbReference type="GO" id="GO:0006081">
    <property type="term" value="P:aldehyde metabolic process"/>
    <property type="evidence" value="ECO:0007669"/>
    <property type="project" value="InterPro"/>
</dbReference>